<dbReference type="Gene3D" id="3.30.300.30">
    <property type="match status" value="1"/>
</dbReference>
<dbReference type="InterPro" id="IPR020806">
    <property type="entry name" value="PKS_PP-bd"/>
</dbReference>
<protein>
    <recommendedName>
        <fullName evidence="4">Carrier domain-containing protein</fullName>
    </recommendedName>
</protein>
<dbReference type="InterPro" id="IPR036736">
    <property type="entry name" value="ACP-like_sf"/>
</dbReference>
<dbReference type="PANTHER" id="PTHR45527:SF1">
    <property type="entry name" value="FATTY ACID SYNTHASE"/>
    <property type="match status" value="1"/>
</dbReference>
<dbReference type="Pfam" id="PF00501">
    <property type="entry name" value="AMP-binding"/>
    <property type="match status" value="1"/>
</dbReference>
<proteinExistence type="predicted"/>
<dbReference type="Gene3D" id="1.10.1200.10">
    <property type="entry name" value="ACP-like"/>
    <property type="match status" value="2"/>
</dbReference>
<dbReference type="SMART" id="SM00823">
    <property type="entry name" value="PKS_PP"/>
    <property type="match status" value="2"/>
</dbReference>
<reference evidence="5 6" key="1">
    <citation type="journal article" date="2018" name="Front. Microbiol.">
        <title>Genome Sequencing of Streptomyces atratus SCSIOZH16 and Activation Production of Nocardamine via Metabolic Engineering.</title>
        <authorList>
            <person name="Li Y."/>
            <person name="Zhang C."/>
            <person name="Liu C."/>
            <person name="Ju J."/>
            <person name="Ma J."/>
        </authorList>
    </citation>
    <scope>NUCLEOTIDE SEQUENCE [LARGE SCALE GENOMIC DNA]</scope>
    <source>
        <strain evidence="5 6">SCSIO_ZH16</strain>
    </source>
</reference>
<dbReference type="InterPro" id="IPR010071">
    <property type="entry name" value="AA_adenyl_dom"/>
</dbReference>
<dbReference type="Gene3D" id="3.40.50.980">
    <property type="match status" value="2"/>
</dbReference>
<dbReference type="InterPro" id="IPR000873">
    <property type="entry name" value="AMP-dep_synth/lig_dom"/>
</dbReference>
<dbReference type="InterPro" id="IPR023213">
    <property type="entry name" value="CAT-like_dom_sf"/>
</dbReference>
<dbReference type="GO" id="GO:0044550">
    <property type="term" value="P:secondary metabolite biosynthetic process"/>
    <property type="evidence" value="ECO:0007669"/>
    <property type="project" value="TreeGrafter"/>
</dbReference>
<dbReference type="KEGG" id="sata:C5746_37870"/>
<evidence type="ECO:0000259" key="4">
    <source>
        <dbReference type="PROSITE" id="PS50075"/>
    </source>
</evidence>
<dbReference type="PROSITE" id="PS00455">
    <property type="entry name" value="AMP_BINDING"/>
    <property type="match status" value="1"/>
</dbReference>
<dbReference type="PANTHER" id="PTHR45527">
    <property type="entry name" value="NONRIBOSOMAL PEPTIDE SYNTHETASE"/>
    <property type="match status" value="1"/>
</dbReference>
<evidence type="ECO:0000256" key="2">
    <source>
        <dbReference type="ARBA" id="ARBA00022450"/>
    </source>
</evidence>
<feature type="domain" description="Carrier" evidence="4">
    <location>
        <begin position="11"/>
        <end position="86"/>
    </location>
</feature>
<dbReference type="InterPro" id="IPR020845">
    <property type="entry name" value="AMP-binding_CS"/>
</dbReference>
<evidence type="ECO:0000256" key="1">
    <source>
        <dbReference type="ARBA" id="ARBA00001957"/>
    </source>
</evidence>
<feature type="domain" description="Carrier" evidence="4">
    <location>
        <begin position="1036"/>
        <end position="1111"/>
    </location>
</feature>
<dbReference type="NCBIfam" id="TIGR01733">
    <property type="entry name" value="AA-adenyl-dom"/>
    <property type="match status" value="1"/>
</dbReference>
<comment type="cofactor">
    <cofactor evidence="1">
        <name>pantetheine 4'-phosphate</name>
        <dbReference type="ChEBI" id="CHEBI:47942"/>
    </cofactor>
</comment>
<dbReference type="CDD" id="cd12117">
    <property type="entry name" value="A_NRPS_Srf_like"/>
    <property type="match status" value="1"/>
</dbReference>
<dbReference type="InterPro" id="IPR025110">
    <property type="entry name" value="AMP-bd_C"/>
</dbReference>
<dbReference type="GO" id="GO:0043041">
    <property type="term" value="P:amino acid activation for nonribosomal peptide biosynthetic process"/>
    <property type="evidence" value="ECO:0007669"/>
    <property type="project" value="TreeGrafter"/>
</dbReference>
<organism evidence="5 6">
    <name type="scientific">Streptomyces atratus</name>
    <dbReference type="NCBI Taxonomy" id="1893"/>
    <lineage>
        <taxon>Bacteria</taxon>
        <taxon>Bacillati</taxon>
        <taxon>Actinomycetota</taxon>
        <taxon>Actinomycetes</taxon>
        <taxon>Kitasatosporales</taxon>
        <taxon>Streptomycetaceae</taxon>
        <taxon>Streptomyces</taxon>
    </lineage>
</organism>
<dbReference type="Pfam" id="PF13193">
    <property type="entry name" value="AMP-binding_C"/>
    <property type="match status" value="1"/>
</dbReference>
<dbReference type="GeneID" id="95524091"/>
<dbReference type="SUPFAM" id="SSF52777">
    <property type="entry name" value="CoA-dependent acyltransferases"/>
    <property type="match status" value="2"/>
</dbReference>
<dbReference type="RefSeq" id="WP_114248157.1">
    <property type="nucleotide sequence ID" value="NZ_CP027306.1"/>
</dbReference>
<evidence type="ECO:0000256" key="3">
    <source>
        <dbReference type="ARBA" id="ARBA00022553"/>
    </source>
</evidence>
<sequence>MSERPTPAGTRSVAELREAVAAIWRNALGLDDVRDDCNFFDEGGDSVLSVEVAISLRELTGQEFELDILYEYPEFGALSAALSAGPDEGGPETRELTAAEERLWTAEQLHPGSAVYHLAVRYRFPGGLDVIRLRAALDTLAARHEALRRGFVKPALSLTARKASVACRWVDARGVSDESVRELVDTEVRTPFDLGRPPLLRALAVDRGDAGSELVLTVHHLVCDGVSLDLLETQLQQLYEDGSGSEGTEWERESAGRQAMSVRPRDAGAALDHWRNMLAGCPGALSLPHDLARPARPGVKGAAHRILLTDEQVSTILSSAEEERLSPFMAWVAVYVTGLIAVTGDRDLVLAVPASSRGPAQAGEVGMFVDTLPLRFTVRPGATARDVVRLVRRVVTGALAHQQVPFQTLVEEVRSDADRSRAPLAQTALTYMDTTRCGLRWDGHSAEREQIGTGTAKYEVLWLVTRTGRGTVCELEYSTDLFTDEAAAALHRRMVAAVGEAFAQPDAPLPECGTDALDVFVPIHERVHRRAVEHPGAVAVRHGRTTLTYGELDRRASVVAAGLRTAGIARGVVVAVPMERGIASVTTCLGILYAGAAYLPVDIAQPAERTRHIVRTAATAAVVTDDAAAELLAEVVPAHLLEKLLVTDEAPVAPAAVTGADVAYVICTSGSTGRPKAVVVPHRAVVRLVPDADFVTFDPADRVAHVSNPAFDAATLEIWGALAGGGTLVVADRDVLLSPRRMRSFLTDERISVMFLTVTLLNQMVDFAPDAFRDLRVLLFGGEKHDARRLGKLFAAAPPAAVVNGYGPTENTTFSTTHRVTAEDLTEGVVPLGRPLPRSTAYVLDASGQRVGAGGTGELYVGGEGLAHGYLDAPAQTAAAFVPDPFAARPGQRLYRTGDQVRVLPGERYEYVGRLDDQVKVRGHRVELAEIEAAVRRQNGVADAVVHARPTDDGMEIIAFVAPDTAGDKPEAALDVTALGDGLRSELPQYMLPTVIVVDRIPVTANGKADREALLSASAEAGAGGCAPAESADPSRDGDPVDSTVTALWQEVLGTGSARPADNFLNAGGHSIKAMRLLALLGEELDVTVDLVDFFENPTLRGLTTLVRQELTGGGL</sequence>
<evidence type="ECO:0000313" key="6">
    <source>
        <dbReference type="Proteomes" id="UP000252698"/>
    </source>
</evidence>
<name>A0A2Z5JN22_STRAR</name>
<dbReference type="Pfam" id="PF00550">
    <property type="entry name" value="PP-binding"/>
    <property type="match status" value="2"/>
</dbReference>
<dbReference type="Gene3D" id="2.30.38.10">
    <property type="entry name" value="Luciferase, Domain 3"/>
    <property type="match status" value="1"/>
</dbReference>
<evidence type="ECO:0000313" key="5">
    <source>
        <dbReference type="EMBL" id="AXE81752.1"/>
    </source>
</evidence>
<dbReference type="InterPro" id="IPR045851">
    <property type="entry name" value="AMP-bd_C_sf"/>
</dbReference>
<dbReference type="GO" id="GO:0005737">
    <property type="term" value="C:cytoplasm"/>
    <property type="evidence" value="ECO:0007669"/>
    <property type="project" value="TreeGrafter"/>
</dbReference>
<keyword evidence="3" id="KW-0597">Phosphoprotein</keyword>
<keyword evidence="2" id="KW-0596">Phosphopantetheine</keyword>
<accession>A0A2Z5JN22</accession>
<dbReference type="GO" id="GO:0017000">
    <property type="term" value="P:antibiotic biosynthetic process"/>
    <property type="evidence" value="ECO:0007669"/>
    <property type="project" value="UniProtKB-ARBA"/>
</dbReference>
<dbReference type="Gene3D" id="3.30.559.30">
    <property type="entry name" value="Nonribosomal peptide synthetase, condensation domain"/>
    <property type="match status" value="1"/>
</dbReference>
<dbReference type="SUPFAM" id="SSF56801">
    <property type="entry name" value="Acetyl-CoA synthetase-like"/>
    <property type="match status" value="1"/>
</dbReference>
<dbReference type="InterPro" id="IPR009081">
    <property type="entry name" value="PP-bd_ACP"/>
</dbReference>
<dbReference type="GO" id="GO:0003824">
    <property type="term" value="F:catalytic activity"/>
    <property type="evidence" value="ECO:0007669"/>
    <property type="project" value="InterPro"/>
</dbReference>
<dbReference type="Proteomes" id="UP000252698">
    <property type="component" value="Chromosome"/>
</dbReference>
<dbReference type="EMBL" id="CP027306">
    <property type="protein sequence ID" value="AXE81752.1"/>
    <property type="molecule type" value="Genomic_DNA"/>
</dbReference>
<dbReference type="PROSITE" id="PS50075">
    <property type="entry name" value="CARRIER"/>
    <property type="match status" value="2"/>
</dbReference>
<dbReference type="GO" id="GO:0031177">
    <property type="term" value="F:phosphopantetheine binding"/>
    <property type="evidence" value="ECO:0007669"/>
    <property type="project" value="InterPro"/>
</dbReference>
<dbReference type="GO" id="GO:0008610">
    <property type="term" value="P:lipid biosynthetic process"/>
    <property type="evidence" value="ECO:0007669"/>
    <property type="project" value="UniProtKB-ARBA"/>
</dbReference>
<gene>
    <name evidence="5" type="ORF">C5746_37870</name>
</gene>
<dbReference type="SUPFAM" id="SSF47336">
    <property type="entry name" value="ACP-like"/>
    <property type="match status" value="2"/>
</dbReference>
<dbReference type="AlphaFoldDB" id="A0A2Z5JN22"/>
<dbReference type="Gene3D" id="3.30.559.10">
    <property type="entry name" value="Chloramphenicol acetyltransferase-like domain"/>
    <property type="match status" value="1"/>
</dbReference>
<dbReference type="Pfam" id="PF00668">
    <property type="entry name" value="Condensation"/>
    <property type="match status" value="1"/>
</dbReference>
<dbReference type="InterPro" id="IPR001242">
    <property type="entry name" value="Condensation_dom"/>
</dbReference>